<protein>
    <submittedName>
        <fullName evidence="2">Uncharacterized protein</fullName>
    </submittedName>
</protein>
<evidence type="ECO:0000313" key="3">
    <source>
        <dbReference type="Proteomes" id="UP000053257"/>
    </source>
</evidence>
<dbReference type="OrthoDB" id="3269227at2759"/>
<organism evidence="2 3">
    <name type="scientific">Phlebiopsis gigantea (strain 11061_1 CR5-6)</name>
    <name type="common">White-rot fungus</name>
    <name type="synonym">Peniophora gigantea</name>
    <dbReference type="NCBI Taxonomy" id="745531"/>
    <lineage>
        <taxon>Eukaryota</taxon>
        <taxon>Fungi</taxon>
        <taxon>Dikarya</taxon>
        <taxon>Basidiomycota</taxon>
        <taxon>Agaricomycotina</taxon>
        <taxon>Agaricomycetes</taxon>
        <taxon>Polyporales</taxon>
        <taxon>Phanerochaetaceae</taxon>
        <taxon>Phlebiopsis</taxon>
    </lineage>
</organism>
<dbReference type="AlphaFoldDB" id="A0A0C3PEV3"/>
<proteinExistence type="predicted"/>
<name>A0A0C3PEV3_PHLG1</name>
<feature type="compositionally biased region" description="Basic and acidic residues" evidence="1">
    <location>
        <begin position="165"/>
        <end position="186"/>
    </location>
</feature>
<dbReference type="STRING" id="745531.A0A0C3PEV3"/>
<feature type="region of interest" description="Disordered" evidence="1">
    <location>
        <begin position="10"/>
        <end position="205"/>
    </location>
</feature>
<evidence type="ECO:0000256" key="1">
    <source>
        <dbReference type="SAM" id="MobiDB-lite"/>
    </source>
</evidence>
<feature type="compositionally biased region" description="Basic and acidic residues" evidence="1">
    <location>
        <begin position="142"/>
        <end position="153"/>
    </location>
</feature>
<dbReference type="Proteomes" id="UP000053257">
    <property type="component" value="Unassembled WGS sequence"/>
</dbReference>
<accession>A0A0C3PEV3</accession>
<evidence type="ECO:0000313" key="2">
    <source>
        <dbReference type="EMBL" id="KIP04038.1"/>
    </source>
</evidence>
<reference evidence="2 3" key="1">
    <citation type="journal article" date="2014" name="PLoS Genet.">
        <title>Analysis of the Phlebiopsis gigantea genome, transcriptome and secretome provides insight into its pioneer colonization strategies of wood.</title>
        <authorList>
            <person name="Hori C."/>
            <person name="Ishida T."/>
            <person name="Igarashi K."/>
            <person name="Samejima M."/>
            <person name="Suzuki H."/>
            <person name="Master E."/>
            <person name="Ferreira P."/>
            <person name="Ruiz-Duenas F.J."/>
            <person name="Held B."/>
            <person name="Canessa P."/>
            <person name="Larrondo L.F."/>
            <person name="Schmoll M."/>
            <person name="Druzhinina I.S."/>
            <person name="Kubicek C.P."/>
            <person name="Gaskell J.A."/>
            <person name="Kersten P."/>
            <person name="St John F."/>
            <person name="Glasner J."/>
            <person name="Sabat G."/>
            <person name="Splinter BonDurant S."/>
            <person name="Syed K."/>
            <person name="Yadav J."/>
            <person name="Mgbeahuruike A.C."/>
            <person name="Kovalchuk A."/>
            <person name="Asiegbu F.O."/>
            <person name="Lackner G."/>
            <person name="Hoffmeister D."/>
            <person name="Rencoret J."/>
            <person name="Gutierrez A."/>
            <person name="Sun H."/>
            <person name="Lindquist E."/>
            <person name="Barry K."/>
            <person name="Riley R."/>
            <person name="Grigoriev I.V."/>
            <person name="Henrissat B."/>
            <person name="Kues U."/>
            <person name="Berka R.M."/>
            <person name="Martinez A.T."/>
            <person name="Covert S.F."/>
            <person name="Blanchette R.A."/>
            <person name="Cullen D."/>
        </authorList>
    </citation>
    <scope>NUCLEOTIDE SEQUENCE [LARGE SCALE GENOMIC DNA]</scope>
    <source>
        <strain evidence="2 3">11061_1 CR5-6</strain>
    </source>
</reference>
<dbReference type="HOGENOM" id="CLU_092894_0_0_1"/>
<sequence length="217" mass="23095">MYRLFRRISGSIFPRPDRPWDEDATSTAPQIGKKRRMSDEDDEPSTPSLKKSRTGLLAKDGEAVVEEGPSQVEKDEAAEGMKEVTKGVQEVEIDETKKAVSVDEASAAEKAADVPLPESPVIQATTTEGSEPEQAVMDDTAEGEKVDESKEASENVEGVQEPAGDGEKKAEDKDSVADATATHDVEATPAITHDVAEAQAEPTDMAAEVATITEVAA</sequence>
<dbReference type="EMBL" id="KN840589">
    <property type="protein sequence ID" value="KIP04038.1"/>
    <property type="molecule type" value="Genomic_DNA"/>
</dbReference>
<feature type="compositionally biased region" description="Basic and acidic residues" evidence="1">
    <location>
        <begin position="72"/>
        <end position="85"/>
    </location>
</feature>
<keyword evidence="3" id="KW-1185">Reference proteome</keyword>
<gene>
    <name evidence="2" type="ORF">PHLGIDRAFT_31548</name>
</gene>